<proteinExistence type="inferred from homology"/>
<evidence type="ECO:0000256" key="5">
    <source>
        <dbReference type="ARBA" id="ARBA00023237"/>
    </source>
</evidence>
<dbReference type="Gene3D" id="1.25.40.390">
    <property type="match status" value="1"/>
</dbReference>
<evidence type="ECO:0000259" key="6">
    <source>
        <dbReference type="Pfam" id="PF07980"/>
    </source>
</evidence>
<dbReference type="Pfam" id="PF14322">
    <property type="entry name" value="SusD-like_3"/>
    <property type="match status" value="1"/>
</dbReference>
<dbReference type="Proteomes" id="UP001597061">
    <property type="component" value="Unassembled WGS sequence"/>
</dbReference>
<evidence type="ECO:0000313" key="8">
    <source>
        <dbReference type="EMBL" id="MFD0991116.1"/>
    </source>
</evidence>
<dbReference type="PROSITE" id="PS51257">
    <property type="entry name" value="PROKAR_LIPOPROTEIN"/>
    <property type="match status" value="1"/>
</dbReference>
<dbReference type="InterPro" id="IPR011990">
    <property type="entry name" value="TPR-like_helical_dom_sf"/>
</dbReference>
<dbReference type="Pfam" id="PF07980">
    <property type="entry name" value="SusD_RagB"/>
    <property type="match status" value="1"/>
</dbReference>
<evidence type="ECO:0000256" key="3">
    <source>
        <dbReference type="ARBA" id="ARBA00022729"/>
    </source>
</evidence>
<comment type="subcellular location">
    <subcellularLocation>
        <location evidence="1">Cell outer membrane</location>
    </subcellularLocation>
</comment>
<dbReference type="SUPFAM" id="SSF48452">
    <property type="entry name" value="TPR-like"/>
    <property type="match status" value="1"/>
</dbReference>
<dbReference type="InterPro" id="IPR012944">
    <property type="entry name" value="SusD_RagB_dom"/>
</dbReference>
<evidence type="ECO:0000259" key="7">
    <source>
        <dbReference type="Pfam" id="PF14322"/>
    </source>
</evidence>
<organism evidence="8 9">
    <name type="scientific">Mariniflexile jejuense</name>
    <dbReference type="NCBI Taxonomy" id="1173582"/>
    <lineage>
        <taxon>Bacteria</taxon>
        <taxon>Pseudomonadati</taxon>
        <taxon>Bacteroidota</taxon>
        <taxon>Flavobacteriia</taxon>
        <taxon>Flavobacteriales</taxon>
        <taxon>Flavobacteriaceae</taxon>
        <taxon>Mariniflexile</taxon>
    </lineage>
</organism>
<evidence type="ECO:0000256" key="1">
    <source>
        <dbReference type="ARBA" id="ARBA00004442"/>
    </source>
</evidence>
<sequence length="590" mass="65818">MKKIIIPITILFLGLLSCEKDYLELNPLDSVTEAAYFKTPQQFANAANQLYIGLVGWKPTKASGTPNGFESSIYDFMDFGSDLNGLPLEVGRGANTITNDDKYWDNTYYYLRDVNILLQKANEYKGNAADISQSVATAYFFRAWHHFFLLQRFGGIPIVTTVVDLDSPELYGARNSRYEVINQIFSDLDKAIAGLPTEQNIGSLDKGKISKWGAEAFKAKILLYEATWEKYVGVTTDFQGSGTSSANITAYLTEAITLSKDVMDNGGYELWNKNATLNNLSSNYLFNLEDSNSNPGGFDKSSNKEFIIQGIYDFNLRKGGVNISHTVTSRLSPSRKLMDMVLCTDGLPVDKSPLFQGYNKTSDEFKNRDYRLKAYFGGNIPTDGSVALKAASDGVSGSGIDARKFRSYNYGTYRAALEESFNYPFLRLPEVYLTYAEALYERDGAISDADLNLSINKIRARAGVAPLTNTLVSVNGLNMLDEIRRERTIELFGENNRFDDLKRWGIAEQELNKDVLGAVIEGTVYETNTSLYKPTDFVYGEKSVTTAVGTRRVSVIDPASNRNFSRKNYLFPIPPTQRALNPALVQNPGW</sequence>
<evidence type="ECO:0000256" key="2">
    <source>
        <dbReference type="ARBA" id="ARBA00006275"/>
    </source>
</evidence>
<dbReference type="EMBL" id="JBHTJI010000042">
    <property type="protein sequence ID" value="MFD0991116.1"/>
    <property type="molecule type" value="Genomic_DNA"/>
</dbReference>
<accession>A0ABW3JNI4</accession>
<name>A0ABW3JNI4_9FLAO</name>
<keyword evidence="5" id="KW-0998">Cell outer membrane</keyword>
<gene>
    <name evidence="8" type="ORF">ACFQ1R_13490</name>
</gene>
<protein>
    <submittedName>
        <fullName evidence="8">RagB/SusD family nutrient uptake outer membrane protein</fullName>
    </submittedName>
</protein>
<keyword evidence="4" id="KW-0472">Membrane</keyword>
<keyword evidence="9" id="KW-1185">Reference proteome</keyword>
<evidence type="ECO:0000313" key="9">
    <source>
        <dbReference type="Proteomes" id="UP001597061"/>
    </source>
</evidence>
<evidence type="ECO:0000256" key="4">
    <source>
        <dbReference type="ARBA" id="ARBA00023136"/>
    </source>
</evidence>
<reference evidence="9" key="1">
    <citation type="journal article" date="2019" name="Int. J. Syst. Evol. Microbiol.">
        <title>The Global Catalogue of Microorganisms (GCM) 10K type strain sequencing project: providing services to taxonomists for standard genome sequencing and annotation.</title>
        <authorList>
            <consortium name="The Broad Institute Genomics Platform"/>
            <consortium name="The Broad Institute Genome Sequencing Center for Infectious Disease"/>
            <person name="Wu L."/>
            <person name="Ma J."/>
        </authorList>
    </citation>
    <scope>NUCLEOTIDE SEQUENCE [LARGE SCALE GENOMIC DNA]</scope>
    <source>
        <strain evidence="9">CCUG 62414</strain>
    </source>
</reference>
<keyword evidence="3" id="KW-0732">Signal</keyword>
<comment type="caution">
    <text evidence="8">The sequence shown here is derived from an EMBL/GenBank/DDBJ whole genome shotgun (WGS) entry which is preliminary data.</text>
</comment>
<feature type="domain" description="SusD-like N-terminal" evidence="7">
    <location>
        <begin position="101"/>
        <end position="223"/>
    </location>
</feature>
<comment type="similarity">
    <text evidence="2">Belongs to the SusD family.</text>
</comment>
<dbReference type="InterPro" id="IPR033985">
    <property type="entry name" value="SusD-like_N"/>
</dbReference>
<dbReference type="RefSeq" id="WP_379926796.1">
    <property type="nucleotide sequence ID" value="NZ_JBHTJI010000042.1"/>
</dbReference>
<feature type="domain" description="RagB/SusD" evidence="6">
    <location>
        <begin position="321"/>
        <end position="590"/>
    </location>
</feature>